<evidence type="ECO:0000256" key="4">
    <source>
        <dbReference type="ARBA" id="ARBA00023136"/>
    </source>
</evidence>
<keyword evidence="3 5" id="KW-1133">Transmembrane helix</keyword>
<keyword evidence="4 5" id="KW-0472">Membrane</keyword>
<protein>
    <recommendedName>
        <fullName evidence="7">Divalent metal cation transporter</fullName>
    </recommendedName>
</protein>
<feature type="transmembrane region" description="Helical" evidence="5">
    <location>
        <begin position="264"/>
        <end position="286"/>
    </location>
</feature>
<proteinExistence type="predicted"/>
<dbReference type="PANTHER" id="PTHR11706:SF3">
    <property type="entry name" value="METAL ION TRANSPORT PROTEIN"/>
    <property type="match status" value="1"/>
</dbReference>
<dbReference type="EMBL" id="UINC01088642">
    <property type="protein sequence ID" value="SVC39057.1"/>
    <property type="molecule type" value="Genomic_DNA"/>
</dbReference>
<dbReference type="Pfam" id="PF01566">
    <property type="entry name" value="Nramp"/>
    <property type="match status" value="1"/>
</dbReference>
<dbReference type="AlphaFoldDB" id="A0A382LUN7"/>
<feature type="transmembrane region" description="Helical" evidence="5">
    <location>
        <begin position="139"/>
        <end position="158"/>
    </location>
</feature>
<dbReference type="GO" id="GO:0005886">
    <property type="term" value="C:plasma membrane"/>
    <property type="evidence" value="ECO:0007669"/>
    <property type="project" value="TreeGrafter"/>
</dbReference>
<feature type="transmembrane region" description="Helical" evidence="5">
    <location>
        <begin position="170"/>
        <end position="194"/>
    </location>
</feature>
<keyword evidence="2 5" id="KW-0812">Transmembrane</keyword>
<feature type="transmembrane region" description="Helical" evidence="5">
    <location>
        <begin position="321"/>
        <end position="340"/>
    </location>
</feature>
<evidence type="ECO:0000256" key="3">
    <source>
        <dbReference type="ARBA" id="ARBA00022989"/>
    </source>
</evidence>
<evidence type="ECO:0000256" key="5">
    <source>
        <dbReference type="SAM" id="Phobius"/>
    </source>
</evidence>
<reference evidence="6" key="1">
    <citation type="submission" date="2018-05" db="EMBL/GenBank/DDBJ databases">
        <authorList>
            <person name="Lanie J.A."/>
            <person name="Ng W.-L."/>
            <person name="Kazmierczak K.M."/>
            <person name="Andrzejewski T.M."/>
            <person name="Davidsen T.M."/>
            <person name="Wayne K.J."/>
            <person name="Tettelin H."/>
            <person name="Glass J.I."/>
            <person name="Rusch D."/>
            <person name="Podicherti R."/>
            <person name="Tsui H.-C.T."/>
            <person name="Winkler M.E."/>
        </authorList>
    </citation>
    <scope>NUCLEOTIDE SEQUENCE</scope>
</reference>
<feature type="transmembrane region" description="Helical" evidence="5">
    <location>
        <begin position="56"/>
        <end position="74"/>
    </location>
</feature>
<comment type="subcellular location">
    <subcellularLocation>
        <location evidence="1">Membrane</location>
        <topology evidence="1">Multi-pass membrane protein</topology>
    </subcellularLocation>
</comment>
<dbReference type="InterPro" id="IPR001046">
    <property type="entry name" value="NRAMP_fam"/>
</dbReference>
<feature type="transmembrane region" description="Helical" evidence="5">
    <location>
        <begin position="214"/>
        <end position="235"/>
    </location>
</feature>
<evidence type="ECO:0000256" key="2">
    <source>
        <dbReference type="ARBA" id="ARBA00022692"/>
    </source>
</evidence>
<gene>
    <name evidence="6" type="ORF">METZ01_LOCUS291911</name>
</gene>
<feature type="transmembrane region" description="Helical" evidence="5">
    <location>
        <begin position="106"/>
        <end position="133"/>
    </location>
</feature>
<evidence type="ECO:0000313" key="6">
    <source>
        <dbReference type="EMBL" id="SVC39057.1"/>
    </source>
</evidence>
<dbReference type="GO" id="GO:0005384">
    <property type="term" value="F:manganese ion transmembrane transporter activity"/>
    <property type="evidence" value="ECO:0007669"/>
    <property type="project" value="TreeGrafter"/>
</dbReference>
<organism evidence="6">
    <name type="scientific">marine metagenome</name>
    <dbReference type="NCBI Taxonomy" id="408172"/>
    <lineage>
        <taxon>unclassified sequences</taxon>
        <taxon>metagenomes</taxon>
        <taxon>ecological metagenomes</taxon>
    </lineage>
</organism>
<dbReference type="NCBIfam" id="NF037982">
    <property type="entry name" value="Nramp_1"/>
    <property type="match status" value="1"/>
</dbReference>
<evidence type="ECO:0000256" key="1">
    <source>
        <dbReference type="ARBA" id="ARBA00004141"/>
    </source>
</evidence>
<feature type="non-terminal residue" evidence="6">
    <location>
        <position position="362"/>
    </location>
</feature>
<sequence length="362" mass="38930">MGQSGDMSASRDEIQHRPPPTSVAGLLRNIGPGVVVSGSVVGSGELLVTTRMGAEVGFVFLWGVIIASLVKFFIQLELGRQCILHDDTTIDALDRMPGPRWRGTSWLAWICVLGYFSVFMALIGILGSVAGLVHTVAPWLGYRVWAVAILLLMAVLLWRGLYEDLERMVTILVAAFSVIVIGSLLVLQATGYAITSAELVSGFGFSLPPEGAFVALAVMGSVGATGVELFMYPYWVREKGYPRFVGVDDGSDGWRQRYQGWMRVLAMDAGVCTAIALVITTAYYLLGASVLSRLNVIPQGPEVVDQVSLIFTETLGPAWKGLFMFGAFCTLFSTLLVFAASSGRIGADFLGRLKVPSAQTDA</sequence>
<dbReference type="GO" id="GO:0015086">
    <property type="term" value="F:cadmium ion transmembrane transporter activity"/>
    <property type="evidence" value="ECO:0007669"/>
    <property type="project" value="TreeGrafter"/>
</dbReference>
<name>A0A382LUN7_9ZZZZ</name>
<evidence type="ECO:0008006" key="7">
    <source>
        <dbReference type="Google" id="ProtNLM"/>
    </source>
</evidence>
<dbReference type="GO" id="GO:0034755">
    <property type="term" value="P:iron ion transmembrane transport"/>
    <property type="evidence" value="ECO:0007669"/>
    <property type="project" value="TreeGrafter"/>
</dbReference>
<dbReference type="PANTHER" id="PTHR11706">
    <property type="entry name" value="SOLUTE CARRIER PROTEIN FAMILY 11 MEMBER"/>
    <property type="match status" value="1"/>
</dbReference>
<accession>A0A382LUN7</accession>